<name>A0A6M4IJY1_9BACT</name>
<accession>A0A6M4IJY1</accession>
<dbReference type="InterPro" id="IPR001516">
    <property type="entry name" value="Proton_antipo_N"/>
</dbReference>
<sequence>MIPTMLGALILLPILGFLANGSIAFFGRRPDGDTATSARHPLVTLIGPGVILAAFGIAVALFLDMQRAPEQALHIVRYGQWMPVGNLVVDWSLQLDQLSILMVLVITGVGSLIHLFSIGYMRDDASYARYFAYLNLFVAFMLVLVLGASYPVLFVGWEGVGLASYLLIGFWFSDKANAEAGKKAFVVNRVGDFGFLVAMFLIWVTTQKLDFIGAHAALGGMAGTPVVLAIALFLFIGCAGKSAQLPLYIWLPDAMAGPTPVSALIHAATMVTAGVYLVARAAPIFSGAPEASLVITAVGALTALFAATIALRQWDIKKVLAYSTVSQLGYMFVGVGSGAYTAGVFHLVTHAFFKALLFLGAGSVIHAMHHAYHHTHRDDDPQDLRNMGGLAKYMPATAAAMTLATLAIAGIPPLAGFFSKDEILASVFARAHGSPLASASLLGIPGSTVLYLAYGIGVLTALLTAVYMTRMLLLAFYGNSRTGEAEQEMLHEAPAIMTAPVLVLGALTVIGGWLNLPALIPLGPVGILERWLEPVTGSSATRLAGTGHLDHRTETLLVAVATTVAVVGIAIALLRYRKPIADKAHSPVDDSLLARAYHVDGLVDAIIVRPISAFANVVLTRGVETGVDRTFSAGGSMLSRTAALVGSKLQDGDVGKYAWLLAAGALAILAALTLS</sequence>
<dbReference type="PANTHER" id="PTHR42829:SF2">
    <property type="entry name" value="NADH-UBIQUINONE OXIDOREDUCTASE CHAIN 5"/>
    <property type="match status" value="1"/>
</dbReference>
<dbReference type="RefSeq" id="WP_171224481.1">
    <property type="nucleotide sequence ID" value="NZ_CP053085.1"/>
</dbReference>
<evidence type="ECO:0000313" key="9">
    <source>
        <dbReference type="EMBL" id="QJR35053.1"/>
    </source>
</evidence>
<feature type="transmembrane region" description="Helical" evidence="6">
    <location>
        <begin position="261"/>
        <end position="279"/>
    </location>
</feature>
<dbReference type="PRINTS" id="PR01435">
    <property type="entry name" value="NPOXDRDTASE5"/>
</dbReference>
<dbReference type="InterPro" id="IPR003945">
    <property type="entry name" value="NU5C-like"/>
</dbReference>
<dbReference type="GO" id="GO:0042773">
    <property type="term" value="P:ATP synthesis coupled electron transport"/>
    <property type="evidence" value="ECO:0007669"/>
    <property type="project" value="InterPro"/>
</dbReference>
<feature type="domain" description="NADH-Ubiquinone oxidoreductase (complex I) chain 5 N-terminal" evidence="8">
    <location>
        <begin position="81"/>
        <end position="131"/>
    </location>
</feature>
<dbReference type="Pfam" id="PF00361">
    <property type="entry name" value="Proton_antipo_M"/>
    <property type="match status" value="1"/>
</dbReference>
<evidence type="ECO:0000256" key="2">
    <source>
        <dbReference type="ARBA" id="ARBA00022692"/>
    </source>
</evidence>
<feature type="transmembrane region" description="Helical" evidence="6">
    <location>
        <begin position="393"/>
        <end position="415"/>
    </location>
</feature>
<dbReference type="GO" id="GO:0003954">
    <property type="term" value="F:NADH dehydrogenase activity"/>
    <property type="evidence" value="ECO:0007669"/>
    <property type="project" value="TreeGrafter"/>
</dbReference>
<dbReference type="PRINTS" id="PR01434">
    <property type="entry name" value="NADHDHGNASE5"/>
</dbReference>
<keyword evidence="2 5" id="KW-0812">Transmembrane</keyword>
<dbReference type="NCBIfam" id="NF005141">
    <property type="entry name" value="PRK06590.1"/>
    <property type="match status" value="1"/>
</dbReference>
<feature type="transmembrane region" description="Helical" evidence="6">
    <location>
        <begin position="451"/>
        <end position="473"/>
    </location>
</feature>
<evidence type="ECO:0000256" key="3">
    <source>
        <dbReference type="ARBA" id="ARBA00022989"/>
    </source>
</evidence>
<feature type="transmembrane region" description="Helical" evidence="6">
    <location>
        <begin position="556"/>
        <end position="576"/>
    </location>
</feature>
<feature type="transmembrane region" description="Helical" evidence="6">
    <location>
        <begin position="352"/>
        <end position="372"/>
    </location>
</feature>
<reference evidence="9 10" key="1">
    <citation type="submission" date="2020-05" db="EMBL/GenBank/DDBJ databases">
        <title>Complete genome sequence of Gemmatimonas greenlandica TET16.</title>
        <authorList>
            <person name="Zeng Y."/>
        </authorList>
    </citation>
    <scope>NUCLEOTIDE SEQUENCE [LARGE SCALE GENOMIC DNA]</scope>
    <source>
        <strain evidence="9 10">TET16</strain>
    </source>
</reference>
<feature type="transmembrane region" description="Helical" evidence="6">
    <location>
        <begin position="99"/>
        <end position="118"/>
    </location>
</feature>
<evidence type="ECO:0000256" key="4">
    <source>
        <dbReference type="ARBA" id="ARBA00023136"/>
    </source>
</evidence>
<dbReference type="InterPro" id="IPR018393">
    <property type="entry name" value="NADHpl_OxRdtase_5_subgr"/>
</dbReference>
<feature type="transmembrane region" description="Helical" evidence="6">
    <location>
        <begin position="216"/>
        <end position="240"/>
    </location>
</feature>
<evidence type="ECO:0000256" key="5">
    <source>
        <dbReference type="RuleBase" id="RU000320"/>
    </source>
</evidence>
<comment type="subcellular location">
    <subcellularLocation>
        <location evidence="1">Endomembrane system</location>
        <topology evidence="1">Multi-pass membrane protein</topology>
    </subcellularLocation>
    <subcellularLocation>
        <location evidence="5">Membrane</location>
        <topology evidence="5">Multi-pass membrane protein</topology>
    </subcellularLocation>
</comment>
<keyword evidence="4 6" id="KW-0472">Membrane</keyword>
<feature type="transmembrane region" description="Helical" evidence="6">
    <location>
        <begin position="154"/>
        <end position="172"/>
    </location>
</feature>
<evidence type="ECO:0000259" key="8">
    <source>
        <dbReference type="Pfam" id="PF00662"/>
    </source>
</evidence>
<evidence type="ECO:0000313" key="10">
    <source>
        <dbReference type="Proteomes" id="UP000500938"/>
    </source>
</evidence>
<feature type="transmembrane region" description="Helical" evidence="6">
    <location>
        <begin position="184"/>
        <end position="204"/>
    </location>
</feature>
<feature type="transmembrane region" description="Helical" evidence="6">
    <location>
        <begin position="657"/>
        <end position="674"/>
    </location>
</feature>
<dbReference type="InterPro" id="IPR001750">
    <property type="entry name" value="ND/Mrp_TM"/>
</dbReference>
<dbReference type="GO" id="GO:0015990">
    <property type="term" value="P:electron transport coupled proton transport"/>
    <property type="evidence" value="ECO:0007669"/>
    <property type="project" value="TreeGrafter"/>
</dbReference>
<feature type="transmembrane region" description="Helical" evidence="6">
    <location>
        <begin position="494"/>
        <end position="514"/>
    </location>
</feature>
<dbReference type="GO" id="GO:0016020">
    <property type="term" value="C:membrane"/>
    <property type="evidence" value="ECO:0007669"/>
    <property type="project" value="UniProtKB-SubCell"/>
</dbReference>
<evidence type="ECO:0000259" key="7">
    <source>
        <dbReference type="Pfam" id="PF00361"/>
    </source>
</evidence>
<dbReference type="PANTHER" id="PTHR42829">
    <property type="entry name" value="NADH-UBIQUINONE OXIDOREDUCTASE CHAIN 5"/>
    <property type="match status" value="1"/>
</dbReference>
<dbReference type="AlphaFoldDB" id="A0A6M4IJY1"/>
<gene>
    <name evidence="9" type="primary">nuoL</name>
    <name evidence="9" type="ORF">HKW67_05790</name>
</gene>
<dbReference type="KEGG" id="ggr:HKW67_05790"/>
<feature type="transmembrane region" description="Helical" evidence="6">
    <location>
        <begin position="45"/>
        <end position="63"/>
    </location>
</feature>
<keyword evidence="3 6" id="KW-1133">Transmembrane helix</keyword>
<feature type="transmembrane region" description="Helical" evidence="6">
    <location>
        <begin position="130"/>
        <end position="148"/>
    </location>
</feature>
<evidence type="ECO:0000256" key="6">
    <source>
        <dbReference type="SAM" id="Phobius"/>
    </source>
</evidence>
<dbReference type="Pfam" id="PF00662">
    <property type="entry name" value="Proton_antipo_N"/>
    <property type="match status" value="1"/>
</dbReference>
<evidence type="ECO:0000256" key="1">
    <source>
        <dbReference type="ARBA" id="ARBA00004127"/>
    </source>
</evidence>
<dbReference type="NCBIfam" id="TIGR01974">
    <property type="entry name" value="NDH_I_L"/>
    <property type="match status" value="1"/>
</dbReference>
<feature type="domain" description="NADH:quinone oxidoreductase/Mrp antiporter transmembrane" evidence="7">
    <location>
        <begin position="153"/>
        <end position="432"/>
    </location>
</feature>
<dbReference type="Gene3D" id="1.20.5.2700">
    <property type="match status" value="1"/>
</dbReference>
<organism evidence="9 10">
    <name type="scientific">Gemmatimonas groenlandica</name>
    <dbReference type="NCBI Taxonomy" id="2732249"/>
    <lineage>
        <taxon>Bacteria</taxon>
        <taxon>Pseudomonadati</taxon>
        <taxon>Gemmatimonadota</taxon>
        <taxon>Gemmatimonadia</taxon>
        <taxon>Gemmatimonadales</taxon>
        <taxon>Gemmatimonadaceae</taxon>
        <taxon>Gemmatimonas</taxon>
    </lineage>
</organism>
<dbReference type="GO" id="GO:0008137">
    <property type="term" value="F:NADH dehydrogenase (ubiquinone) activity"/>
    <property type="evidence" value="ECO:0007669"/>
    <property type="project" value="InterPro"/>
</dbReference>
<dbReference type="Proteomes" id="UP000500938">
    <property type="component" value="Chromosome"/>
</dbReference>
<proteinExistence type="predicted"/>
<feature type="transmembrane region" description="Helical" evidence="6">
    <location>
        <begin position="291"/>
        <end position="312"/>
    </location>
</feature>
<feature type="transmembrane region" description="Helical" evidence="6">
    <location>
        <begin position="319"/>
        <end position="340"/>
    </location>
</feature>
<dbReference type="EMBL" id="CP053085">
    <property type="protein sequence ID" value="QJR35053.1"/>
    <property type="molecule type" value="Genomic_DNA"/>
</dbReference>
<keyword evidence="10" id="KW-1185">Reference proteome</keyword>
<protein>
    <submittedName>
        <fullName evidence="9">NADH-quinone oxidoreductase subunit L</fullName>
    </submittedName>
</protein>
<dbReference type="GO" id="GO:0012505">
    <property type="term" value="C:endomembrane system"/>
    <property type="evidence" value="ECO:0007669"/>
    <property type="project" value="UniProtKB-SubCell"/>
</dbReference>